<evidence type="ECO:0000256" key="1">
    <source>
        <dbReference type="SAM" id="MobiDB-lite"/>
    </source>
</evidence>
<evidence type="ECO:0000313" key="2">
    <source>
        <dbReference type="EMBL" id="MET4578609.1"/>
    </source>
</evidence>
<protein>
    <submittedName>
        <fullName evidence="2">Uncharacterized protein</fullName>
    </submittedName>
</protein>
<feature type="region of interest" description="Disordered" evidence="1">
    <location>
        <begin position="1"/>
        <end position="39"/>
    </location>
</feature>
<gene>
    <name evidence="2" type="ORF">ABIE13_003725</name>
</gene>
<proteinExistence type="predicted"/>
<feature type="compositionally biased region" description="Polar residues" evidence="1">
    <location>
        <begin position="1"/>
        <end position="14"/>
    </location>
</feature>
<dbReference type="Proteomes" id="UP001549320">
    <property type="component" value="Unassembled WGS sequence"/>
</dbReference>
<evidence type="ECO:0000313" key="3">
    <source>
        <dbReference type="Proteomes" id="UP001549320"/>
    </source>
</evidence>
<accession>A0ABV2QC42</accession>
<sequence>MNSVSFSAVDSQQPVRAEPVEALREATSTRSGQASTGSARTVLGSSNATFYLTQTIEPQFERCFLFEGRFSLAGCHRSSGQDTLNANGFILDRNHRTIRLIGLDKSASSRTSNAGCLQSGNFLIVEAEFAQNFLRMLSVLWSRALEAGAQAIESQRLGN</sequence>
<organism evidence="2 3">
    <name type="scientific">Ottowia thiooxydans</name>
    <dbReference type="NCBI Taxonomy" id="219182"/>
    <lineage>
        <taxon>Bacteria</taxon>
        <taxon>Pseudomonadati</taxon>
        <taxon>Pseudomonadota</taxon>
        <taxon>Betaproteobacteria</taxon>
        <taxon>Burkholderiales</taxon>
        <taxon>Comamonadaceae</taxon>
        <taxon>Ottowia</taxon>
    </lineage>
</organism>
<name>A0ABV2QC42_9BURK</name>
<dbReference type="EMBL" id="JBEPSH010000007">
    <property type="protein sequence ID" value="MET4578609.1"/>
    <property type="molecule type" value="Genomic_DNA"/>
</dbReference>
<keyword evidence="3" id="KW-1185">Reference proteome</keyword>
<comment type="caution">
    <text evidence="2">The sequence shown here is derived from an EMBL/GenBank/DDBJ whole genome shotgun (WGS) entry which is preliminary data.</text>
</comment>
<reference evidence="2 3" key="1">
    <citation type="submission" date="2024-06" db="EMBL/GenBank/DDBJ databases">
        <title>Sorghum-associated microbial communities from plants grown in Nebraska, USA.</title>
        <authorList>
            <person name="Schachtman D."/>
        </authorList>
    </citation>
    <scope>NUCLEOTIDE SEQUENCE [LARGE SCALE GENOMIC DNA]</scope>
    <source>
        <strain evidence="2 3">2709</strain>
    </source>
</reference>
<feature type="compositionally biased region" description="Polar residues" evidence="1">
    <location>
        <begin position="26"/>
        <end position="39"/>
    </location>
</feature>